<dbReference type="AlphaFoldDB" id="A0A9N9KPY3"/>
<feature type="compositionally biased region" description="Acidic residues" evidence="1">
    <location>
        <begin position="425"/>
        <end position="438"/>
    </location>
</feature>
<feature type="compositionally biased region" description="Pro residues" evidence="1">
    <location>
        <begin position="16"/>
        <end position="25"/>
    </location>
</feature>
<accession>A0A9N9KPY3</accession>
<proteinExistence type="predicted"/>
<dbReference type="EMBL" id="CAJVRL010000041">
    <property type="protein sequence ID" value="CAG8951221.1"/>
    <property type="molecule type" value="Genomic_DNA"/>
</dbReference>
<feature type="region of interest" description="Disordered" evidence="1">
    <location>
        <begin position="1"/>
        <end position="101"/>
    </location>
</feature>
<gene>
    <name evidence="2" type="ORF">HYFRA_00007968</name>
</gene>
<feature type="region of interest" description="Disordered" evidence="1">
    <location>
        <begin position="425"/>
        <end position="467"/>
    </location>
</feature>
<name>A0A9N9KPY3_9HELO</name>
<protein>
    <submittedName>
        <fullName evidence="2">Uncharacterized protein</fullName>
    </submittedName>
</protein>
<evidence type="ECO:0000313" key="2">
    <source>
        <dbReference type="EMBL" id="CAG8951221.1"/>
    </source>
</evidence>
<keyword evidence="3" id="KW-1185">Reference proteome</keyword>
<dbReference type="OrthoDB" id="10322740at2759"/>
<evidence type="ECO:0000313" key="3">
    <source>
        <dbReference type="Proteomes" id="UP000696280"/>
    </source>
</evidence>
<organism evidence="2 3">
    <name type="scientific">Hymenoscyphus fraxineus</name>
    <dbReference type="NCBI Taxonomy" id="746836"/>
    <lineage>
        <taxon>Eukaryota</taxon>
        <taxon>Fungi</taxon>
        <taxon>Dikarya</taxon>
        <taxon>Ascomycota</taxon>
        <taxon>Pezizomycotina</taxon>
        <taxon>Leotiomycetes</taxon>
        <taxon>Helotiales</taxon>
        <taxon>Helotiaceae</taxon>
        <taxon>Hymenoscyphus</taxon>
    </lineage>
</organism>
<feature type="compositionally biased region" description="Low complexity" evidence="1">
    <location>
        <begin position="1"/>
        <end position="15"/>
    </location>
</feature>
<evidence type="ECO:0000256" key="1">
    <source>
        <dbReference type="SAM" id="MobiDB-lite"/>
    </source>
</evidence>
<dbReference type="Proteomes" id="UP000696280">
    <property type="component" value="Unassembled WGS sequence"/>
</dbReference>
<sequence length="495" mass="53891">MDNSASSSSASSQSPSGPPETPPPYGSKRSPTRSGSPRRHGMVFNDGEGWARLRARFSQESPVPSLPRPSPARSFTMPSGPLDSIEASEEGGSEDGDKFAPQPGFAQYLVAPLNIRKQRLVASPSEGTVAVAGLENLATEPQVGSGGATSTSPHQITHVDQLKYLGLGGGESGSEAANASDGGSVRSFKSVSTVILNVGLSSSPSPPLATMPHFLESASPERPTSGVTRINERARLMDGLQKARLLLERLDPETQGTKRVLAKAWCPIVLQKQMLFYAFLCVHDDGFDPKTCKWMEEGNFKQDRDEEARNLRAAMHSQDCFIAALAQGDQRCLNDIWARNVWIPGERKTIRTMWNEACERVKKALTQMPDEDEDEFEGKAATLIAELAANCQIVTRAWGTKKVPLAELRNDEALFAPYAGLIWDADDDSDSESEDDETTVLATEQNTRPVVENETENQPRNVRAASMDWSAVTTGLLEDLRLGDDEHEHSGRRSV</sequence>
<reference evidence="2" key="1">
    <citation type="submission" date="2021-07" db="EMBL/GenBank/DDBJ databases">
        <authorList>
            <person name="Durling M."/>
        </authorList>
    </citation>
    <scope>NUCLEOTIDE SEQUENCE</scope>
</reference>
<comment type="caution">
    <text evidence="2">The sequence shown here is derived from an EMBL/GenBank/DDBJ whole genome shotgun (WGS) entry which is preliminary data.</text>
</comment>